<sequence length="73" mass="8845">MGMKKVFNPCDSVLIRMKYRNWKGVVADRCVTEPNLWFGSTEYHKEEQWLMRAFDVDKGEYRDFALKDILQFY</sequence>
<keyword evidence="2" id="KW-1185">Reference proteome</keyword>
<protein>
    <submittedName>
        <fullName evidence="1">Uncharacterized protein</fullName>
    </submittedName>
</protein>
<dbReference type="EMBL" id="KP869112">
    <property type="protein sequence ID" value="AKE47069.1"/>
    <property type="molecule type" value="Genomic_DNA"/>
</dbReference>
<evidence type="ECO:0000313" key="2">
    <source>
        <dbReference type="Proteomes" id="UP000257866"/>
    </source>
</evidence>
<organism evidence="1 2">
    <name type="scientific">Escherichia coli O157 typing phage 14</name>
    <dbReference type="NCBI Taxonomy" id="1508676"/>
    <lineage>
        <taxon>Viruses</taxon>
        <taxon>Duplodnaviria</taxon>
        <taxon>Heunggongvirae</taxon>
        <taxon>Uroviricota</taxon>
        <taxon>Caudoviricetes</taxon>
        <taxon>Vequintavirinae</taxon>
        <taxon>Vequintavirus</taxon>
        <taxon>Vequintavirus TP14</taxon>
    </lineage>
</organism>
<accession>A0A0F6R998</accession>
<reference evidence="1 2" key="1">
    <citation type="journal article" date="2015" name="BMC Genomics">
        <title>Analysis of whole genome sequencing for the Escherichia coli O157:H7 typing phages.</title>
        <authorList>
            <person name="Cowley L.A."/>
            <person name="Beckett S.J."/>
            <person name="Chase-Topping M."/>
            <person name="Perry N."/>
            <person name="Dallman T.J."/>
            <person name="Gally D.L."/>
            <person name="Jenkins C."/>
        </authorList>
    </citation>
    <scope>NUCLEOTIDE SEQUENCE [LARGE SCALE GENOMIC DNA]</scope>
</reference>
<dbReference type="Proteomes" id="UP000257866">
    <property type="component" value="Segment"/>
</dbReference>
<proteinExistence type="predicted"/>
<gene>
    <name evidence="1" type="ORF">ECTP14_02300</name>
</gene>
<name>A0A0F6R998_9CAUD</name>
<evidence type="ECO:0000313" key="1">
    <source>
        <dbReference type="EMBL" id="AKE47069.1"/>
    </source>
</evidence>